<dbReference type="InterPro" id="IPR013126">
    <property type="entry name" value="Hsp_70_fam"/>
</dbReference>
<comment type="function">
    <text evidence="1 9">Acts as a chaperone.</text>
</comment>
<evidence type="ECO:0000313" key="14">
    <source>
        <dbReference type="Proteomes" id="UP000502502"/>
    </source>
</evidence>
<evidence type="ECO:0000256" key="12">
    <source>
        <dbReference type="SAM" id="MobiDB-lite"/>
    </source>
</evidence>
<feature type="coiled-coil region" evidence="11">
    <location>
        <begin position="247"/>
        <end position="274"/>
    </location>
</feature>
<dbReference type="PANTHER" id="PTHR19375">
    <property type="entry name" value="HEAT SHOCK PROTEIN 70KDA"/>
    <property type="match status" value="1"/>
</dbReference>
<dbReference type="Gene3D" id="2.60.34.10">
    <property type="entry name" value="Substrate Binding Domain Of DNAk, Chain A, domain 1"/>
    <property type="match status" value="1"/>
</dbReference>
<dbReference type="SUPFAM" id="SSF100934">
    <property type="entry name" value="Heat shock protein 70kD (HSP70), C-terminal subdomain"/>
    <property type="match status" value="1"/>
</dbReference>
<dbReference type="KEGG" id="ssin:G7078_08715"/>
<evidence type="ECO:0000256" key="2">
    <source>
        <dbReference type="ARBA" id="ARBA00007381"/>
    </source>
</evidence>
<dbReference type="SUPFAM" id="SSF100920">
    <property type="entry name" value="Heat shock protein 70kD (HSP70), peptide-binding domain"/>
    <property type="match status" value="1"/>
</dbReference>
<dbReference type="Proteomes" id="UP000502502">
    <property type="component" value="Chromosome"/>
</dbReference>
<feature type="region of interest" description="Disordered" evidence="12">
    <location>
        <begin position="602"/>
        <end position="644"/>
    </location>
</feature>
<dbReference type="HAMAP" id="MF_00332">
    <property type="entry name" value="DnaK"/>
    <property type="match status" value="1"/>
</dbReference>
<proteinExistence type="evidence at transcript level"/>
<dbReference type="FunFam" id="1.20.1270.10:FF:000001">
    <property type="entry name" value="Molecular chaperone DnaK"/>
    <property type="match status" value="1"/>
</dbReference>
<dbReference type="Gene3D" id="3.90.640.10">
    <property type="entry name" value="Actin, Chain A, domain 4"/>
    <property type="match status" value="1"/>
</dbReference>
<keyword evidence="8 9" id="KW-0143">Chaperone</keyword>
<evidence type="ECO:0000256" key="7">
    <source>
        <dbReference type="ARBA" id="ARBA00023016"/>
    </source>
</evidence>
<evidence type="ECO:0000256" key="11">
    <source>
        <dbReference type="SAM" id="Coils"/>
    </source>
</evidence>
<dbReference type="GO" id="GO:0005524">
    <property type="term" value="F:ATP binding"/>
    <property type="evidence" value="ECO:0007669"/>
    <property type="project" value="UniProtKB-UniRule"/>
</dbReference>
<keyword evidence="11" id="KW-0175">Coiled coil</keyword>
<name>A0A6G7ZPD5_9SPHN</name>
<keyword evidence="7 9" id="KW-0346">Stress response</keyword>
<evidence type="ECO:0000256" key="5">
    <source>
        <dbReference type="ARBA" id="ARBA00022741"/>
    </source>
</evidence>
<evidence type="ECO:0000256" key="8">
    <source>
        <dbReference type="ARBA" id="ARBA00023186"/>
    </source>
</evidence>
<keyword evidence="6 9" id="KW-0067">ATP-binding</keyword>
<dbReference type="Gene3D" id="1.20.1270.10">
    <property type="match status" value="1"/>
</dbReference>
<dbReference type="PRINTS" id="PR00301">
    <property type="entry name" value="HEATSHOCK70"/>
</dbReference>
<dbReference type="NCBIfam" id="NF001413">
    <property type="entry name" value="PRK00290.1"/>
    <property type="match status" value="1"/>
</dbReference>
<dbReference type="Pfam" id="PF00012">
    <property type="entry name" value="HSP70"/>
    <property type="match status" value="1"/>
</dbReference>
<dbReference type="PROSITE" id="PS01036">
    <property type="entry name" value="HSP70_3"/>
    <property type="match status" value="1"/>
</dbReference>
<dbReference type="AlphaFoldDB" id="A0A6G7ZPD5"/>
<feature type="compositionally biased region" description="Low complexity" evidence="12">
    <location>
        <begin position="611"/>
        <end position="623"/>
    </location>
</feature>
<feature type="modified residue" description="Phosphothreonine; by autocatalysis" evidence="9">
    <location>
        <position position="198"/>
    </location>
</feature>
<dbReference type="GO" id="GO:0140662">
    <property type="term" value="F:ATP-dependent protein folding chaperone"/>
    <property type="evidence" value="ECO:0007669"/>
    <property type="project" value="InterPro"/>
</dbReference>
<dbReference type="InterPro" id="IPR018181">
    <property type="entry name" value="Heat_shock_70_CS"/>
</dbReference>
<dbReference type="CDD" id="cd10234">
    <property type="entry name" value="ASKHA_NBD_HSP70_DnaK-like"/>
    <property type="match status" value="1"/>
</dbReference>
<dbReference type="FunFam" id="3.30.420.40:FF:000020">
    <property type="entry name" value="Chaperone protein HscA homolog"/>
    <property type="match status" value="1"/>
</dbReference>
<keyword evidence="5 9" id="KW-0547">Nucleotide-binding</keyword>
<dbReference type="FunFam" id="2.60.34.10:FF:000014">
    <property type="entry name" value="Chaperone protein DnaK HSP70"/>
    <property type="match status" value="1"/>
</dbReference>
<feature type="compositionally biased region" description="Acidic residues" evidence="12">
    <location>
        <begin position="624"/>
        <end position="644"/>
    </location>
</feature>
<dbReference type="GO" id="GO:0051082">
    <property type="term" value="F:unfolded protein binding"/>
    <property type="evidence" value="ECO:0007669"/>
    <property type="project" value="InterPro"/>
</dbReference>
<dbReference type="InterPro" id="IPR043129">
    <property type="entry name" value="ATPase_NBD"/>
</dbReference>
<dbReference type="RefSeq" id="WP_166095119.1">
    <property type="nucleotide sequence ID" value="NZ_CP049871.1"/>
</dbReference>
<evidence type="ECO:0000256" key="4">
    <source>
        <dbReference type="ARBA" id="ARBA00022553"/>
    </source>
</evidence>
<sequence>MAKVIGIDLGTTNSCVAVMEGGKPKVIENSEGARTTPSVVAFTKDGERLIGQPAKRQAVTNPDNTIFAVKRLIGRRFDDPITKKDTELVPYEIVKGSNGDAWVKAGGKDYSPSQVSAFILQKMKETAEAYLGETVTQAVITVPAYFNDAQRQATKDAGQIAGLEVLRIINEPTAAALAYGLEKNDGKTIAVYDLGGGTFDVSILEIGDGVFEVKSTNGDTFLGGEDFDAKIVDYLADRFKAKEGIDLRTDRLALQRLKEAAEKAKIELSSASSTEINQPFITARMEGGATTPLHLVETITRADLEKLVGDLIDRTLEPCRKALKDAGIDAKGVDEVVLVGGMTRMPRVREVVKEFFGKEPHTGVNPDEVVAMGAAIQAGVLQGDVKDVLLLDVTPLSLGIETLGGVFTRMIDRNTTIPTKRSQVFSTADDNQNAVTIRVFQGEREMAADNKVLGQFDLVGIPPAPRGVPQIEVTFDIDANGIVNVSAKDKGTGKEQQIRIQASGGLNDSDIEKMVKEAEQFAEEDKQRKAVAEAKNNAESLIHSTERQLAEHGDKVDASVKSEIEAALAEAKTAVEGGDAEQMTEKTNALAQAAMKLGEAMYKSQQAEAQDTAGADAGASETADAAEEEVVDAEFSEVDEDQKG</sequence>
<dbReference type="EMBL" id="CP049871">
    <property type="protein sequence ID" value="QIL02857.1"/>
    <property type="molecule type" value="Genomic_DNA"/>
</dbReference>
<evidence type="ECO:0000256" key="6">
    <source>
        <dbReference type="ARBA" id="ARBA00022840"/>
    </source>
</evidence>
<evidence type="ECO:0000256" key="9">
    <source>
        <dbReference type="HAMAP-Rule" id="MF_00332"/>
    </source>
</evidence>
<dbReference type="InterPro" id="IPR029047">
    <property type="entry name" value="HSP70_peptide-bd_sf"/>
</dbReference>
<dbReference type="FunFam" id="3.30.420.40:FF:000004">
    <property type="entry name" value="Molecular chaperone DnaK"/>
    <property type="match status" value="1"/>
</dbReference>
<dbReference type="NCBIfam" id="NF003520">
    <property type="entry name" value="PRK05183.1"/>
    <property type="match status" value="1"/>
</dbReference>
<dbReference type="Gene3D" id="3.30.420.40">
    <property type="match status" value="2"/>
</dbReference>
<gene>
    <name evidence="9 13" type="primary">dnaK</name>
    <name evidence="13" type="ORF">G7078_08715</name>
</gene>
<dbReference type="InterPro" id="IPR029048">
    <property type="entry name" value="HSP70_C_sf"/>
</dbReference>
<evidence type="ECO:0000256" key="10">
    <source>
        <dbReference type="RuleBase" id="RU003322"/>
    </source>
</evidence>
<keyword evidence="14" id="KW-1185">Reference proteome</keyword>
<dbReference type="NCBIfam" id="TIGR02350">
    <property type="entry name" value="prok_dnaK"/>
    <property type="match status" value="1"/>
</dbReference>
<comment type="similarity">
    <text evidence="2 9 10">Belongs to the heat shock protein 70 family.</text>
</comment>
<dbReference type="PROSITE" id="PS00297">
    <property type="entry name" value="HSP70_1"/>
    <property type="match status" value="1"/>
</dbReference>
<dbReference type="InterPro" id="IPR012725">
    <property type="entry name" value="Chaperone_DnaK"/>
</dbReference>
<evidence type="ECO:0000256" key="1">
    <source>
        <dbReference type="ARBA" id="ARBA00002290"/>
    </source>
</evidence>
<evidence type="ECO:0000313" key="13">
    <source>
        <dbReference type="EMBL" id="QIL02857.1"/>
    </source>
</evidence>
<dbReference type="GO" id="GO:0005737">
    <property type="term" value="C:cytoplasm"/>
    <property type="evidence" value="ECO:0007669"/>
    <property type="project" value="UniProtKB-ARBA"/>
</dbReference>
<dbReference type="PROSITE" id="PS00329">
    <property type="entry name" value="HSP70_2"/>
    <property type="match status" value="1"/>
</dbReference>
<comment type="induction">
    <text evidence="9">By stress conditions e.g. heat shock.</text>
</comment>
<accession>A0A6G7ZPD5</accession>
<reference evidence="13 14" key="1">
    <citation type="submission" date="2020-03" db="EMBL/GenBank/DDBJ databases">
        <title>Sphingomonas sp. nov., isolated from fish.</title>
        <authorList>
            <person name="Hyun D.-W."/>
            <person name="Bae J.-W."/>
        </authorList>
    </citation>
    <scope>NUCLEOTIDE SEQUENCE [LARGE SCALE GENOMIC DNA]</scope>
    <source>
        <strain evidence="13 14">HDW15C</strain>
    </source>
</reference>
<evidence type="ECO:0000256" key="3">
    <source>
        <dbReference type="ARBA" id="ARBA00014415"/>
    </source>
</evidence>
<dbReference type="FunFam" id="3.90.640.10:FF:000003">
    <property type="entry name" value="Molecular chaperone DnaK"/>
    <property type="match status" value="1"/>
</dbReference>
<keyword evidence="4 9" id="KW-0597">Phosphoprotein</keyword>
<protein>
    <recommendedName>
        <fullName evidence="3 9">Chaperone protein DnaK</fullName>
    </recommendedName>
    <alternativeName>
        <fullName evidence="9">HSP70</fullName>
    </alternativeName>
    <alternativeName>
        <fullName evidence="9">Heat shock 70 kDa protein</fullName>
    </alternativeName>
    <alternativeName>
        <fullName evidence="9">Heat shock protein 70</fullName>
    </alternativeName>
</protein>
<dbReference type="SUPFAM" id="SSF53067">
    <property type="entry name" value="Actin-like ATPase domain"/>
    <property type="match status" value="2"/>
</dbReference>
<organism evidence="13 14">
    <name type="scientific">Sphingomonas sinipercae</name>
    <dbReference type="NCBI Taxonomy" id="2714944"/>
    <lineage>
        <taxon>Bacteria</taxon>
        <taxon>Pseudomonadati</taxon>
        <taxon>Pseudomonadota</taxon>
        <taxon>Alphaproteobacteria</taxon>
        <taxon>Sphingomonadales</taxon>
        <taxon>Sphingomonadaceae</taxon>
        <taxon>Sphingomonas</taxon>
    </lineage>
</organism>